<dbReference type="EMBL" id="RSCM01000001">
    <property type="protein sequence ID" value="RUS99855.1"/>
    <property type="molecule type" value="Genomic_DNA"/>
</dbReference>
<feature type="compositionally biased region" description="Basic and acidic residues" evidence="1">
    <location>
        <begin position="55"/>
        <end position="65"/>
    </location>
</feature>
<dbReference type="RefSeq" id="WP_127052019.1">
    <property type="nucleotide sequence ID" value="NZ_RSCM01000001.1"/>
</dbReference>
<feature type="region of interest" description="Disordered" evidence="1">
    <location>
        <begin position="46"/>
        <end position="65"/>
    </location>
</feature>
<protein>
    <submittedName>
        <fullName evidence="2">Uncharacterized protein</fullName>
    </submittedName>
</protein>
<evidence type="ECO:0000313" key="3">
    <source>
        <dbReference type="Proteomes" id="UP000276103"/>
    </source>
</evidence>
<name>A0A433V168_ANAVA</name>
<dbReference type="Proteomes" id="UP000276103">
    <property type="component" value="Unassembled WGS sequence"/>
</dbReference>
<keyword evidence="3" id="KW-1185">Reference proteome</keyword>
<sequence length="142" mass="16876">MAYNFAELIEIDWEKRAVLEEINIISDELNLQEEVLNQTNNSISEYYDNNGFQKSQEKKDTQSELEPDSKIMRFFEKLPLNEKFSLNGINEFFSAFSELICDFEKLELMLSVEVLREVIRIAGWVSPHWQEIYQIFPNVKRN</sequence>
<accession>A0A433V168</accession>
<reference evidence="2 3" key="1">
    <citation type="journal article" date="2019" name="Genome Biol. Evol.">
        <title>Day and night: Metabolic profiles and evolutionary relationships of six axenic non-marine cyanobacteria.</title>
        <authorList>
            <person name="Will S.E."/>
            <person name="Henke P."/>
            <person name="Boedeker C."/>
            <person name="Huang S."/>
            <person name="Brinkmann H."/>
            <person name="Rohde M."/>
            <person name="Jarek M."/>
            <person name="Friedl T."/>
            <person name="Seufert S."/>
            <person name="Schumacher M."/>
            <person name="Overmann J."/>
            <person name="Neumann-Schaal M."/>
            <person name="Petersen J."/>
        </authorList>
    </citation>
    <scope>NUCLEOTIDE SEQUENCE [LARGE SCALE GENOMIC DNA]</scope>
    <source>
        <strain evidence="2 3">SAG 1403-4b</strain>
    </source>
</reference>
<organism evidence="2 3">
    <name type="scientific">Trichormus variabilis SAG 1403-4b</name>
    <dbReference type="NCBI Taxonomy" id="447716"/>
    <lineage>
        <taxon>Bacteria</taxon>
        <taxon>Bacillati</taxon>
        <taxon>Cyanobacteriota</taxon>
        <taxon>Cyanophyceae</taxon>
        <taxon>Nostocales</taxon>
        <taxon>Nostocaceae</taxon>
        <taxon>Trichormus</taxon>
    </lineage>
</organism>
<gene>
    <name evidence="2" type="ORF">DSM107003_04390</name>
</gene>
<proteinExistence type="predicted"/>
<comment type="caution">
    <text evidence="2">The sequence shown here is derived from an EMBL/GenBank/DDBJ whole genome shotgun (WGS) entry which is preliminary data.</text>
</comment>
<evidence type="ECO:0000256" key="1">
    <source>
        <dbReference type="SAM" id="MobiDB-lite"/>
    </source>
</evidence>
<dbReference type="OrthoDB" id="10013680at2"/>
<dbReference type="AlphaFoldDB" id="A0A433V168"/>
<evidence type="ECO:0000313" key="2">
    <source>
        <dbReference type="EMBL" id="RUS99855.1"/>
    </source>
</evidence>